<sequence>MVVEGAAGTAARLTVEDELRRRGWRLASSPRTPMC</sequence>
<evidence type="ECO:0000313" key="2">
    <source>
        <dbReference type="Proteomes" id="UP000548304"/>
    </source>
</evidence>
<organism evidence="1 2">
    <name type="scientific">Actinopolyspora biskrensis</name>
    <dbReference type="NCBI Taxonomy" id="1470178"/>
    <lineage>
        <taxon>Bacteria</taxon>
        <taxon>Bacillati</taxon>
        <taxon>Actinomycetota</taxon>
        <taxon>Actinomycetes</taxon>
        <taxon>Actinopolysporales</taxon>
        <taxon>Actinopolysporaceae</taxon>
        <taxon>Actinopolyspora</taxon>
    </lineage>
</organism>
<comment type="caution">
    <text evidence="1">The sequence shown here is derived from an EMBL/GenBank/DDBJ whole genome shotgun (WGS) entry which is preliminary data.</text>
</comment>
<protein>
    <submittedName>
        <fullName evidence="1">Uncharacterized protein</fullName>
    </submittedName>
</protein>
<gene>
    <name evidence="1" type="ORF">FHR84_001114</name>
</gene>
<name>A0A852YUQ8_9ACTN</name>
<proteinExistence type="predicted"/>
<dbReference type="Proteomes" id="UP000548304">
    <property type="component" value="Unassembled WGS sequence"/>
</dbReference>
<keyword evidence="2" id="KW-1185">Reference proteome</keyword>
<dbReference type="AlphaFoldDB" id="A0A852YUQ8"/>
<reference evidence="1 2" key="1">
    <citation type="submission" date="2020-07" db="EMBL/GenBank/DDBJ databases">
        <title>Genomic Encyclopedia of Type Strains, Phase III (KMG-III): the genomes of soil and plant-associated and newly described type strains.</title>
        <authorList>
            <person name="Whitman W."/>
        </authorList>
    </citation>
    <scope>NUCLEOTIDE SEQUENCE [LARGE SCALE GENOMIC DNA]</scope>
    <source>
        <strain evidence="1 2">CECT 8576</strain>
    </source>
</reference>
<evidence type="ECO:0000313" key="1">
    <source>
        <dbReference type="EMBL" id="NYH77800.1"/>
    </source>
</evidence>
<accession>A0A852YUQ8</accession>
<dbReference type="EMBL" id="JACBYW010000001">
    <property type="protein sequence ID" value="NYH77800.1"/>
    <property type="molecule type" value="Genomic_DNA"/>
</dbReference>